<comment type="caution">
    <text evidence="1">The sequence shown here is derived from an EMBL/GenBank/DDBJ whole genome shotgun (WGS) entry which is preliminary data.</text>
</comment>
<gene>
    <name evidence="1" type="ORF">ACFO0B_31260</name>
</gene>
<dbReference type="Proteomes" id="UP001595696">
    <property type="component" value="Unassembled WGS sequence"/>
</dbReference>
<dbReference type="EMBL" id="JBHSAX010000033">
    <property type="protein sequence ID" value="MFC3966485.1"/>
    <property type="molecule type" value="Genomic_DNA"/>
</dbReference>
<dbReference type="RefSeq" id="WP_378617222.1">
    <property type="nucleotide sequence ID" value="NZ_JBHSAX010000033.1"/>
</dbReference>
<protein>
    <recommendedName>
        <fullName evidence="3">Transcriptional regulator</fullName>
    </recommendedName>
</protein>
<evidence type="ECO:0000313" key="2">
    <source>
        <dbReference type="Proteomes" id="UP001595696"/>
    </source>
</evidence>
<proteinExistence type="predicted"/>
<accession>A0ABV8E2T5</accession>
<evidence type="ECO:0000313" key="1">
    <source>
        <dbReference type="EMBL" id="MFC3966485.1"/>
    </source>
</evidence>
<name>A0ABV8E2T5_9NOCA</name>
<sequence length="337" mass="35232">MRRRDFGKFAAFMAAGLPAWNQPGVTRIGAEDVQRLVRAAAELEAADQQVGGAPLVDTAVAGLDRALALLSTGAYSDATGRALMSATGELAVQAGFLAYDANRHDLARRCYSDSFALASAADDAGLTVHACLNAANQAIALARQNRGSPSYALTLVSRASDLVRGQAPGRVHALVAARQAQAYGVAGDRLGFGRAIATAWRELDAAVNFEPVDDCPQWLRFVNAAELHQHEARGFGDIGDTAQALARYDLTCAEAASPRNAANARAWRAATRAENGDTRGALEDGVEVLGLLEASVASPRTREVLGPVRAVARDASGGDEFAIRFDALTTTAAGSNT</sequence>
<organism evidence="1 2">
    <name type="scientific">Nocardia jiangsuensis</name>
    <dbReference type="NCBI Taxonomy" id="1691563"/>
    <lineage>
        <taxon>Bacteria</taxon>
        <taxon>Bacillati</taxon>
        <taxon>Actinomycetota</taxon>
        <taxon>Actinomycetes</taxon>
        <taxon>Mycobacteriales</taxon>
        <taxon>Nocardiaceae</taxon>
        <taxon>Nocardia</taxon>
    </lineage>
</organism>
<evidence type="ECO:0008006" key="3">
    <source>
        <dbReference type="Google" id="ProtNLM"/>
    </source>
</evidence>
<keyword evidence="2" id="KW-1185">Reference proteome</keyword>
<reference evidence="2" key="1">
    <citation type="journal article" date="2019" name="Int. J. Syst. Evol. Microbiol.">
        <title>The Global Catalogue of Microorganisms (GCM) 10K type strain sequencing project: providing services to taxonomists for standard genome sequencing and annotation.</title>
        <authorList>
            <consortium name="The Broad Institute Genomics Platform"/>
            <consortium name="The Broad Institute Genome Sequencing Center for Infectious Disease"/>
            <person name="Wu L."/>
            <person name="Ma J."/>
        </authorList>
    </citation>
    <scope>NUCLEOTIDE SEQUENCE [LARGE SCALE GENOMIC DNA]</scope>
    <source>
        <strain evidence="2">CGMCC 4.7330</strain>
    </source>
</reference>